<evidence type="ECO:0000313" key="11">
    <source>
        <dbReference type="EMBL" id="RZO28230.1"/>
    </source>
</evidence>
<dbReference type="InterPro" id="IPR001796">
    <property type="entry name" value="DHFR_dom"/>
</dbReference>
<dbReference type="GO" id="GO:0006730">
    <property type="term" value="P:one-carbon metabolic process"/>
    <property type="evidence" value="ECO:0007669"/>
    <property type="project" value="UniProtKB-KW"/>
</dbReference>
<dbReference type="PROSITE" id="PS00075">
    <property type="entry name" value="DHFR_1"/>
    <property type="match status" value="1"/>
</dbReference>
<comment type="catalytic activity">
    <reaction evidence="8">
        <text>(6S)-5,6,7,8-tetrahydrofolate + NADP(+) = 7,8-dihydrofolate + NADPH + H(+)</text>
        <dbReference type="Rhea" id="RHEA:15009"/>
        <dbReference type="ChEBI" id="CHEBI:15378"/>
        <dbReference type="ChEBI" id="CHEBI:57451"/>
        <dbReference type="ChEBI" id="CHEBI:57453"/>
        <dbReference type="ChEBI" id="CHEBI:57783"/>
        <dbReference type="ChEBI" id="CHEBI:58349"/>
        <dbReference type="EC" id="1.5.1.3"/>
    </reaction>
</comment>
<dbReference type="SUPFAM" id="SSF53597">
    <property type="entry name" value="Dihydrofolate reductase-like"/>
    <property type="match status" value="1"/>
</dbReference>
<sequence length="169" mass="19565">MKKIISHVVALSNNNVIGVDNMLPWNLKRDLQHFKNYTTNKILLMGRKTYESIGRPLPNRINYVISTTIDEIDGAEVFKSIDDALDAANKKCDEHNEYNEIVIIGGGYLFRDTLKITNKLVLTNVNCEIKGDVFYPDIDFNEWQEKSSENFSKDIDNDYDFKVRILERV</sequence>
<accession>A0A520N412</accession>
<evidence type="ECO:0000259" key="10">
    <source>
        <dbReference type="PROSITE" id="PS51330"/>
    </source>
</evidence>
<evidence type="ECO:0000256" key="6">
    <source>
        <dbReference type="ARBA" id="ARBA00023002"/>
    </source>
</evidence>
<dbReference type="PANTHER" id="PTHR48069:SF3">
    <property type="entry name" value="DIHYDROFOLATE REDUCTASE"/>
    <property type="match status" value="1"/>
</dbReference>
<dbReference type="GO" id="GO:0005829">
    <property type="term" value="C:cytosol"/>
    <property type="evidence" value="ECO:0007669"/>
    <property type="project" value="TreeGrafter"/>
</dbReference>
<proteinExistence type="inferred from homology"/>
<dbReference type="InterPro" id="IPR017925">
    <property type="entry name" value="DHFR_CS"/>
</dbReference>
<evidence type="ECO:0000256" key="9">
    <source>
        <dbReference type="RuleBase" id="RU004474"/>
    </source>
</evidence>
<dbReference type="PRINTS" id="PR00070">
    <property type="entry name" value="DHFR"/>
</dbReference>
<dbReference type="AlphaFoldDB" id="A0A520N412"/>
<gene>
    <name evidence="11" type="ORF">EVA93_01210</name>
</gene>
<reference evidence="11 12" key="1">
    <citation type="submission" date="2019-02" db="EMBL/GenBank/DDBJ databases">
        <title>Prokaryotic population dynamics and viral predation in marine succession experiment using metagenomics: the confinement effect.</title>
        <authorList>
            <person name="Haro-Moreno J.M."/>
            <person name="Rodriguez-Valera F."/>
            <person name="Lopez-Perez M."/>
        </authorList>
    </citation>
    <scope>NUCLEOTIDE SEQUENCE [LARGE SCALE GENOMIC DNA]</scope>
    <source>
        <strain evidence="11">MED-G160</strain>
    </source>
</reference>
<comment type="function">
    <text evidence="7 8">Key enzyme in folate metabolism. Catalyzes an essential reaction for de novo glycine and purine synthesis, and for DNA precursor synthesis.</text>
</comment>
<protein>
    <recommendedName>
        <fullName evidence="3 8">Dihydrofolate reductase</fullName>
        <ecNumber evidence="3 8">1.5.1.3</ecNumber>
    </recommendedName>
</protein>
<organism evidence="11 12">
    <name type="scientific">SAR86 cluster bacterium</name>
    <dbReference type="NCBI Taxonomy" id="2030880"/>
    <lineage>
        <taxon>Bacteria</taxon>
        <taxon>Pseudomonadati</taxon>
        <taxon>Pseudomonadota</taxon>
        <taxon>Gammaproteobacteria</taxon>
        <taxon>SAR86 cluster</taxon>
    </lineage>
</organism>
<feature type="domain" description="DHFR" evidence="10">
    <location>
        <begin position="4"/>
        <end position="168"/>
    </location>
</feature>
<evidence type="ECO:0000256" key="5">
    <source>
        <dbReference type="ARBA" id="ARBA00022857"/>
    </source>
</evidence>
<comment type="caution">
    <text evidence="11">The sequence shown here is derived from an EMBL/GenBank/DDBJ whole genome shotgun (WGS) entry which is preliminary data.</text>
</comment>
<evidence type="ECO:0000256" key="2">
    <source>
        <dbReference type="ARBA" id="ARBA00009539"/>
    </source>
</evidence>
<dbReference type="UniPathway" id="UPA00077">
    <property type="reaction ID" value="UER00158"/>
</dbReference>
<keyword evidence="6 8" id="KW-0560">Oxidoreductase</keyword>
<dbReference type="GO" id="GO:0046654">
    <property type="term" value="P:tetrahydrofolate biosynthetic process"/>
    <property type="evidence" value="ECO:0007669"/>
    <property type="project" value="UniProtKB-UniPathway"/>
</dbReference>
<dbReference type="PROSITE" id="PS51330">
    <property type="entry name" value="DHFR_2"/>
    <property type="match status" value="1"/>
</dbReference>
<dbReference type="InterPro" id="IPR012259">
    <property type="entry name" value="DHFR"/>
</dbReference>
<dbReference type="Proteomes" id="UP000318710">
    <property type="component" value="Unassembled WGS sequence"/>
</dbReference>
<keyword evidence="5 8" id="KW-0521">NADP</keyword>
<dbReference type="CDD" id="cd00209">
    <property type="entry name" value="DHFR"/>
    <property type="match status" value="1"/>
</dbReference>
<dbReference type="EC" id="1.5.1.3" evidence="3 8"/>
<evidence type="ECO:0000256" key="3">
    <source>
        <dbReference type="ARBA" id="ARBA00012856"/>
    </source>
</evidence>
<dbReference type="PIRSF" id="PIRSF000194">
    <property type="entry name" value="DHFR"/>
    <property type="match status" value="1"/>
</dbReference>
<dbReference type="GO" id="GO:0050661">
    <property type="term" value="F:NADP binding"/>
    <property type="evidence" value="ECO:0007669"/>
    <property type="project" value="InterPro"/>
</dbReference>
<dbReference type="Pfam" id="PF00186">
    <property type="entry name" value="DHFR_1"/>
    <property type="match status" value="1"/>
</dbReference>
<dbReference type="Gene3D" id="3.40.430.10">
    <property type="entry name" value="Dihydrofolate Reductase, subunit A"/>
    <property type="match status" value="1"/>
</dbReference>
<dbReference type="GO" id="GO:0046655">
    <property type="term" value="P:folic acid metabolic process"/>
    <property type="evidence" value="ECO:0007669"/>
    <property type="project" value="TreeGrafter"/>
</dbReference>
<comment type="similarity">
    <text evidence="2 8 9">Belongs to the dihydrofolate reductase family.</text>
</comment>
<dbReference type="InterPro" id="IPR024072">
    <property type="entry name" value="DHFR-like_dom_sf"/>
</dbReference>
<keyword evidence="4 8" id="KW-0554">One-carbon metabolism</keyword>
<dbReference type="PANTHER" id="PTHR48069">
    <property type="entry name" value="DIHYDROFOLATE REDUCTASE"/>
    <property type="match status" value="1"/>
</dbReference>
<dbReference type="GO" id="GO:0046452">
    <property type="term" value="P:dihydrofolate metabolic process"/>
    <property type="evidence" value="ECO:0007669"/>
    <property type="project" value="TreeGrafter"/>
</dbReference>
<evidence type="ECO:0000256" key="1">
    <source>
        <dbReference type="ARBA" id="ARBA00004903"/>
    </source>
</evidence>
<evidence type="ECO:0000256" key="8">
    <source>
        <dbReference type="PIRNR" id="PIRNR000194"/>
    </source>
</evidence>
<evidence type="ECO:0000313" key="12">
    <source>
        <dbReference type="Proteomes" id="UP000318710"/>
    </source>
</evidence>
<comment type="pathway">
    <text evidence="1 8">Cofactor biosynthesis; tetrahydrofolate biosynthesis; 5,6,7,8-tetrahydrofolate from 7,8-dihydrofolate: step 1/1.</text>
</comment>
<evidence type="ECO:0000256" key="7">
    <source>
        <dbReference type="ARBA" id="ARBA00025067"/>
    </source>
</evidence>
<evidence type="ECO:0000256" key="4">
    <source>
        <dbReference type="ARBA" id="ARBA00022563"/>
    </source>
</evidence>
<dbReference type="EMBL" id="SHBF01000004">
    <property type="protein sequence ID" value="RZO28230.1"/>
    <property type="molecule type" value="Genomic_DNA"/>
</dbReference>
<dbReference type="GO" id="GO:0004146">
    <property type="term" value="F:dihydrofolate reductase activity"/>
    <property type="evidence" value="ECO:0007669"/>
    <property type="project" value="UniProtKB-EC"/>
</dbReference>
<name>A0A520N412_9GAMM</name>